<comment type="similarity">
    <text evidence="2">In the C-terminal section; belongs to the eukaryotic ribosomal protein eS31 family.</text>
</comment>
<proteinExistence type="inferred from homology"/>
<dbReference type="InterPro" id="IPR038582">
    <property type="entry name" value="Ribosomal_eS31_euk-type_sf"/>
</dbReference>
<protein>
    <recommendedName>
        <fullName evidence="7">Ubiquitin-ribosomal protein eL40 fusion protein</fullName>
    </recommendedName>
</protein>
<dbReference type="InterPro" id="IPR000626">
    <property type="entry name" value="Ubiquitin-like_dom"/>
</dbReference>
<feature type="domain" description="Ubiquitin-like" evidence="8">
    <location>
        <begin position="1"/>
        <end position="72"/>
    </location>
</feature>
<sequence>MQIFVKSVAGTSVVDVNAATSMEELRAMVAAAQGVDAERVSLVTDKLLEGTVAECGILAEQTINVVLAVDGGKKKKKKKKVHKGPKKPTHRHKNVPMRVLKFYKVEGDGEGTEYKVTHDRIECPHPDCGAGVFMAVHKDRQTCGKCSLTYVFQKK</sequence>
<evidence type="ECO:0000256" key="3">
    <source>
        <dbReference type="ARBA" id="ARBA00022499"/>
    </source>
</evidence>
<dbReference type="InterPro" id="IPR002906">
    <property type="entry name" value="Ribosomal_eS31"/>
</dbReference>
<evidence type="ECO:0000256" key="6">
    <source>
        <dbReference type="ARBA" id="ARBA00023274"/>
    </source>
</evidence>
<dbReference type="GO" id="GO:0006412">
    <property type="term" value="P:translation"/>
    <property type="evidence" value="ECO:0007669"/>
    <property type="project" value="InterPro"/>
</dbReference>
<gene>
    <name evidence="9" type="ORF">NDES1114_LOCUS9919</name>
</gene>
<evidence type="ECO:0000259" key="8">
    <source>
        <dbReference type="PROSITE" id="PS50053"/>
    </source>
</evidence>
<dbReference type="GO" id="GO:0003735">
    <property type="term" value="F:structural constituent of ribosome"/>
    <property type="evidence" value="ECO:0007669"/>
    <property type="project" value="InterPro"/>
</dbReference>
<evidence type="ECO:0000256" key="4">
    <source>
        <dbReference type="ARBA" id="ARBA00022833"/>
    </source>
</evidence>
<dbReference type="Gene3D" id="6.20.50.150">
    <property type="match status" value="1"/>
</dbReference>
<dbReference type="SUPFAM" id="SSF54236">
    <property type="entry name" value="Ubiquitin-like"/>
    <property type="match status" value="1"/>
</dbReference>
<dbReference type="Pfam" id="PF01599">
    <property type="entry name" value="Ribosomal_S27"/>
    <property type="match status" value="1"/>
</dbReference>
<comment type="similarity">
    <text evidence="1">In the N-terminal section; belongs to the ubiquitin family.</text>
</comment>
<keyword evidence="3" id="KW-1017">Isopeptide bond</keyword>
<evidence type="ECO:0000256" key="1">
    <source>
        <dbReference type="ARBA" id="ARBA00008373"/>
    </source>
</evidence>
<reference evidence="9" key="1">
    <citation type="submission" date="2021-01" db="EMBL/GenBank/DDBJ databases">
        <authorList>
            <person name="Corre E."/>
            <person name="Pelletier E."/>
            <person name="Niang G."/>
            <person name="Scheremetjew M."/>
            <person name="Finn R."/>
            <person name="Kale V."/>
            <person name="Holt S."/>
            <person name="Cochrane G."/>
            <person name="Meng A."/>
            <person name="Brown T."/>
            <person name="Cohen L."/>
        </authorList>
    </citation>
    <scope>NUCLEOTIDE SEQUENCE</scope>
    <source>
        <strain evidence="9">CCAP 1951/1</strain>
    </source>
</reference>
<dbReference type="EMBL" id="HBGF01015151">
    <property type="protein sequence ID" value="CAD9106376.1"/>
    <property type="molecule type" value="Transcribed_RNA"/>
</dbReference>
<dbReference type="SUPFAM" id="SSF57829">
    <property type="entry name" value="Zn-binding ribosomal proteins"/>
    <property type="match status" value="1"/>
</dbReference>
<keyword evidence="4" id="KW-0862">Zinc</keyword>
<dbReference type="SMART" id="SM01402">
    <property type="entry name" value="Ribosomal_S27"/>
    <property type="match status" value="1"/>
</dbReference>
<dbReference type="InterPro" id="IPR029071">
    <property type="entry name" value="Ubiquitin-like_domsf"/>
</dbReference>
<evidence type="ECO:0000256" key="7">
    <source>
        <dbReference type="ARBA" id="ARBA00035298"/>
    </source>
</evidence>
<organism evidence="9">
    <name type="scientific">Neobodo designis</name>
    <name type="common">Flagellated protozoan</name>
    <name type="synonym">Bodo designis</name>
    <dbReference type="NCBI Taxonomy" id="312471"/>
    <lineage>
        <taxon>Eukaryota</taxon>
        <taxon>Discoba</taxon>
        <taxon>Euglenozoa</taxon>
        <taxon>Kinetoplastea</taxon>
        <taxon>Metakinetoplastina</taxon>
        <taxon>Neobodonida</taxon>
        <taxon>Neobodo</taxon>
    </lineage>
</organism>
<dbReference type="InterPro" id="IPR011332">
    <property type="entry name" value="Ribosomal_zn-bd"/>
</dbReference>
<dbReference type="GO" id="GO:1990904">
    <property type="term" value="C:ribonucleoprotein complex"/>
    <property type="evidence" value="ECO:0007669"/>
    <property type="project" value="UniProtKB-KW"/>
</dbReference>
<evidence type="ECO:0000313" key="9">
    <source>
        <dbReference type="EMBL" id="CAD9106376.1"/>
    </source>
</evidence>
<dbReference type="AlphaFoldDB" id="A0A7S1LK68"/>
<dbReference type="Gene3D" id="3.10.20.90">
    <property type="entry name" value="Phosphatidylinositol 3-kinase Catalytic Subunit, Chain A, domain 1"/>
    <property type="match status" value="1"/>
</dbReference>
<dbReference type="PROSITE" id="PS50053">
    <property type="entry name" value="UBIQUITIN_2"/>
    <property type="match status" value="1"/>
</dbReference>
<keyword evidence="5" id="KW-0689">Ribosomal protein</keyword>
<name>A0A7S1LK68_NEODS</name>
<dbReference type="SMART" id="SM00213">
    <property type="entry name" value="UBQ"/>
    <property type="match status" value="1"/>
</dbReference>
<evidence type="ECO:0000256" key="5">
    <source>
        <dbReference type="ARBA" id="ARBA00022980"/>
    </source>
</evidence>
<evidence type="ECO:0000256" key="2">
    <source>
        <dbReference type="ARBA" id="ARBA00009891"/>
    </source>
</evidence>
<keyword evidence="6" id="KW-0687">Ribonucleoprotein</keyword>
<accession>A0A7S1LK68</accession>
<dbReference type="GO" id="GO:0005840">
    <property type="term" value="C:ribosome"/>
    <property type="evidence" value="ECO:0007669"/>
    <property type="project" value="UniProtKB-KW"/>
</dbReference>